<gene>
    <name evidence="2" type="ORF">SAMN05216234_1676</name>
</gene>
<proteinExistence type="predicted"/>
<accession>A0A1I5UQU5</accession>
<dbReference type="Pfam" id="PF08447">
    <property type="entry name" value="PAS_3"/>
    <property type="match status" value="1"/>
</dbReference>
<dbReference type="EMBL" id="FOXB01000067">
    <property type="protein sequence ID" value="SFP97056.1"/>
    <property type="molecule type" value="Genomic_DNA"/>
</dbReference>
<feature type="domain" description="PAS" evidence="1">
    <location>
        <begin position="24"/>
        <end position="75"/>
    </location>
</feature>
<dbReference type="InterPro" id="IPR035965">
    <property type="entry name" value="PAS-like_dom_sf"/>
</dbReference>
<dbReference type="Proteomes" id="UP000199227">
    <property type="component" value="Unassembled WGS sequence"/>
</dbReference>
<name>A0A1I5UQU5_9BACT</name>
<dbReference type="InterPro" id="IPR000014">
    <property type="entry name" value="PAS"/>
</dbReference>
<dbReference type="OrthoDB" id="9765776at2"/>
<reference evidence="2 3" key="1">
    <citation type="submission" date="2016-10" db="EMBL/GenBank/DDBJ databases">
        <authorList>
            <person name="de Groot N.N."/>
        </authorList>
    </citation>
    <scope>NUCLEOTIDE SEQUENCE [LARGE SCALE GENOMIC DNA]</scope>
    <source>
        <strain evidence="2 3">EP1-55-1</strain>
    </source>
</reference>
<evidence type="ECO:0000259" key="1">
    <source>
        <dbReference type="PROSITE" id="PS50112"/>
    </source>
</evidence>
<dbReference type="SUPFAM" id="SSF55785">
    <property type="entry name" value="PYP-like sensor domain (PAS domain)"/>
    <property type="match status" value="1"/>
</dbReference>
<sequence>MDITFDMFIETEVPEGEVIISRTDLNGIITYVNDTFAKISGYSAEELIGKPHNILRHPDMPKSVFKDLWDTIKREENWSGYVKNMRKDRGYYWVYAEISGVYKDGKLVEYKSMRSPVPKEKRIEMQYIYDDMRKAEGESVRMVTYLPYETYEKLKRITDEKSKSIDEIIDNTLI</sequence>
<dbReference type="AlphaFoldDB" id="A0A1I5UQU5"/>
<dbReference type="CDD" id="cd00130">
    <property type="entry name" value="PAS"/>
    <property type="match status" value="1"/>
</dbReference>
<protein>
    <submittedName>
        <fullName evidence="2">Aerotaxis receptor</fullName>
    </submittedName>
</protein>
<dbReference type="SMART" id="SM00091">
    <property type="entry name" value="PAS"/>
    <property type="match status" value="1"/>
</dbReference>
<dbReference type="STRING" id="223786.SAMN05216234_1676"/>
<dbReference type="PROSITE" id="PS50112">
    <property type="entry name" value="PAS"/>
    <property type="match status" value="1"/>
</dbReference>
<evidence type="ECO:0000313" key="2">
    <source>
        <dbReference type="EMBL" id="SFP97056.1"/>
    </source>
</evidence>
<dbReference type="RefSeq" id="WP_092914250.1">
    <property type="nucleotide sequence ID" value="NZ_FOXB01000067.1"/>
</dbReference>
<dbReference type="Gene3D" id="3.30.450.20">
    <property type="entry name" value="PAS domain"/>
    <property type="match status" value="1"/>
</dbReference>
<dbReference type="NCBIfam" id="TIGR00229">
    <property type="entry name" value="sensory_box"/>
    <property type="match status" value="1"/>
</dbReference>
<keyword evidence="3" id="KW-1185">Reference proteome</keyword>
<organism evidence="2 3">
    <name type="scientific">Hydrogenimonas thermophila</name>
    <dbReference type="NCBI Taxonomy" id="223786"/>
    <lineage>
        <taxon>Bacteria</taxon>
        <taxon>Pseudomonadati</taxon>
        <taxon>Campylobacterota</taxon>
        <taxon>Epsilonproteobacteria</taxon>
        <taxon>Campylobacterales</taxon>
        <taxon>Hydrogenimonadaceae</taxon>
        <taxon>Hydrogenimonas</taxon>
    </lineage>
</organism>
<dbReference type="InterPro" id="IPR013655">
    <property type="entry name" value="PAS_fold_3"/>
</dbReference>
<keyword evidence="2" id="KW-0675">Receptor</keyword>
<evidence type="ECO:0000313" key="3">
    <source>
        <dbReference type="Proteomes" id="UP000199227"/>
    </source>
</evidence>